<gene>
    <name evidence="1" type="ORF">PENSUB_10718</name>
</gene>
<keyword evidence="2" id="KW-1185">Reference proteome</keyword>
<accession>A0A1Q5T8H8</accession>
<sequence length="75" mass="8038">MRGSDSPGFSTPLNFIHQTKESATSEVGDEVDLIGGREARGVILVTGSEWIRGIVLVWGGGDSYVLYNGVIVWGK</sequence>
<dbReference type="AlphaFoldDB" id="A0A1Q5T8H8"/>
<evidence type="ECO:0000313" key="1">
    <source>
        <dbReference type="EMBL" id="OKO96543.1"/>
    </source>
</evidence>
<dbReference type="EMBL" id="MNBE01000698">
    <property type="protein sequence ID" value="OKO96543.1"/>
    <property type="molecule type" value="Genomic_DNA"/>
</dbReference>
<comment type="caution">
    <text evidence="1">The sequence shown here is derived from an EMBL/GenBank/DDBJ whole genome shotgun (WGS) entry which is preliminary data.</text>
</comment>
<reference evidence="1 2" key="1">
    <citation type="submission" date="2016-10" db="EMBL/GenBank/DDBJ databases">
        <title>Genome sequence of the ascomycete fungus Penicillium subrubescens.</title>
        <authorList>
            <person name="De Vries R.P."/>
            <person name="Peng M."/>
            <person name="Dilokpimol A."/>
            <person name="Hilden K."/>
            <person name="Makela M.R."/>
            <person name="Grigoriev I."/>
            <person name="Riley R."/>
            <person name="Granchi Z."/>
        </authorList>
    </citation>
    <scope>NUCLEOTIDE SEQUENCE [LARGE SCALE GENOMIC DNA]</scope>
    <source>
        <strain evidence="1 2">CBS 132785</strain>
    </source>
</reference>
<organism evidence="1 2">
    <name type="scientific">Penicillium subrubescens</name>
    <dbReference type="NCBI Taxonomy" id="1316194"/>
    <lineage>
        <taxon>Eukaryota</taxon>
        <taxon>Fungi</taxon>
        <taxon>Dikarya</taxon>
        <taxon>Ascomycota</taxon>
        <taxon>Pezizomycotina</taxon>
        <taxon>Eurotiomycetes</taxon>
        <taxon>Eurotiomycetidae</taxon>
        <taxon>Eurotiales</taxon>
        <taxon>Aspergillaceae</taxon>
        <taxon>Penicillium</taxon>
    </lineage>
</organism>
<evidence type="ECO:0000313" key="2">
    <source>
        <dbReference type="Proteomes" id="UP000186955"/>
    </source>
</evidence>
<name>A0A1Q5T8H8_9EURO</name>
<protein>
    <submittedName>
        <fullName evidence="1">Uncharacterized protein</fullName>
    </submittedName>
</protein>
<dbReference type="Proteomes" id="UP000186955">
    <property type="component" value="Unassembled WGS sequence"/>
</dbReference>
<proteinExistence type="predicted"/>